<gene>
    <name evidence="4" type="ORF">DFP94_104232</name>
</gene>
<evidence type="ECO:0000313" key="5">
    <source>
        <dbReference type="Proteomes" id="UP000253090"/>
    </source>
</evidence>
<dbReference type="EC" id="1.1.1.133" evidence="2"/>
<dbReference type="InterPro" id="IPR036291">
    <property type="entry name" value="NAD(P)-bd_dom_sf"/>
</dbReference>
<evidence type="ECO:0000256" key="2">
    <source>
        <dbReference type="RuleBase" id="RU364082"/>
    </source>
</evidence>
<dbReference type="Gene3D" id="3.40.50.720">
    <property type="entry name" value="NAD(P)-binding Rossmann-like Domain"/>
    <property type="match status" value="1"/>
</dbReference>
<dbReference type="GO" id="GO:0008831">
    <property type="term" value="F:dTDP-4-dehydrorhamnose reductase activity"/>
    <property type="evidence" value="ECO:0007669"/>
    <property type="project" value="UniProtKB-EC"/>
</dbReference>
<feature type="domain" description="RmlD-like substrate binding" evidence="3">
    <location>
        <begin position="1"/>
        <end position="230"/>
    </location>
</feature>
<dbReference type="RefSeq" id="WP_114497022.1">
    <property type="nucleotide sequence ID" value="NZ_QPJW01000004.1"/>
</dbReference>
<reference evidence="4 5" key="1">
    <citation type="submission" date="2018-07" db="EMBL/GenBank/DDBJ databases">
        <title>Genomic Encyclopedia of Type Strains, Phase III (KMG-III): the genomes of soil and plant-associated and newly described type strains.</title>
        <authorList>
            <person name="Whitman W."/>
        </authorList>
    </citation>
    <scope>NUCLEOTIDE SEQUENCE [LARGE SCALE GENOMIC DNA]</scope>
    <source>
        <strain evidence="4 5">CECT 8333</strain>
    </source>
</reference>
<dbReference type="PANTHER" id="PTHR10491">
    <property type="entry name" value="DTDP-4-DEHYDRORHAMNOSE REDUCTASE"/>
    <property type="match status" value="1"/>
</dbReference>
<name>A0A369BH25_9BACL</name>
<dbReference type="GO" id="GO:0019305">
    <property type="term" value="P:dTDP-rhamnose biosynthetic process"/>
    <property type="evidence" value="ECO:0007669"/>
    <property type="project" value="UniProtKB-UniPathway"/>
</dbReference>
<dbReference type="GO" id="GO:0005829">
    <property type="term" value="C:cytosol"/>
    <property type="evidence" value="ECO:0007669"/>
    <property type="project" value="TreeGrafter"/>
</dbReference>
<evidence type="ECO:0000256" key="1">
    <source>
        <dbReference type="ARBA" id="ARBA00010944"/>
    </source>
</evidence>
<comment type="function">
    <text evidence="2">Catalyzes the reduction of dTDP-6-deoxy-L-lyxo-4-hexulose to yield dTDP-L-rhamnose.</text>
</comment>
<dbReference type="Pfam" id="PF04321">
    <property type="entry name" value="RmlD_sub_bind"/>
    <property type="match status" value="1"/>
</dbReference>
<dbReference type="EMBL" id="QPJW01000004">
    <property type="protein sequence ID" value="RCX19777.1"/>
    <property type="molecule type" value="Genomic_DNA"/>
</dbReference>
<dbReference type="AlphaFoldDB" id="A0A369BH25"/>
<evidence type="ECO:0000259" key="3">
    <source>
        <dbReference type="Pfam" id="PF04321"/>
    </source>
</evidence>
<comment type="caution">
    <text evidence="4">The sequence shown here is derived from an EMBL/GenBank/DDBJ whole genome shotgun (WGS) entry which is preliminary data.</text>
</comment>
<dbReference type="CDD" id="cd05254">
    <property type="entry name" value="dTDP_HR_like_SDR_e"/>
    <property type="match status" value="1"/>
</dbReference>
<dbReference type="InterPro" id="IPR005913">
    <property type="entry name" value="dTDP_dehydrorham_reduct"/>
</dbReference>
<sequence length="281" mass="31741">MKLLIIGGNGMAGHLLVKYFHRQDRHSVFYTSRDVRDPHGLVLDASDSFLVEKVVESVRPDIIINAVGVLNQFAEADKINAYHINGFLPHRLQRSADSIGARLIHISTDCVFEGTKGGYSEADEPDGTSVYAVTKALGEIHAPGHLTIRTSIIGPEIRANRIGLMNWFMHSEGKVTGYRNVMWNGVTTLELAKAIDRVMDSPLSGLIHLAHHSPISKHDLLLLMQEIWGLQHITIIPAETPVQDRTLVSTRSDWSYEVPHYREMLKEMERWMREQNYCKGR</sequence>
<keyword evidence="5" id="KW-1185">Reference proteome</keyword>
<dbReference type="PANTHER" id="PTHR10491:SF4">
    <property type="entry name" value="METHIONINE ADENOSYLTRANSFERASE 2 SUBUNIT BETA"/>
    <property type="match status" value="1"/>
</dbReference>
<dbReference type="SUPFAM" id="SSF51735">
    <property type="entry name" value="NAD(P)-binding Rossmann-fold domains"/>
    <property type="match status" value="1"/>
</dbReference>
<proteinExistence type="inferred from homology"/>
<dbReference type="Proteomes" id="UP000253090">
    <property type="component" value="Unassembled WGS sequence"/>
</dbReference>
<protein>
    <recommendedName>
        <fullName evidence="2">dTDP-4-dehydrorhamnose reductase</fullName>
        <ecNumber evidence="2">1.1.1.133</ecNumber>
    </recommendedName>
</protein>
<dbReference type="UniPathway" id="UPA00124"/>
<evidence type="ECO:0000313" key="4">
    <source>
        <dbReference type="EMBL" id="RCX19777.1"/>
    </source>
</evidence>
<dbReference type="OrthoDB" id="9803892at2"/>
<comment type="similarity">
    <text evidence="1 2">Belongs to the dTDP-4-dehydrorhamnose reductase family.</text>
</comment>
<organism evidence="4 5">
    <name type="scientific">Fontibacillus phaseoli</name>
    <dbReference type="NCBI Taxonomy" id="1416533"/>
    <lineage>
        <taxon>Bacteria</taxon>
        <taxon>Bacillati</taxon>
        <taxon>Bacillota</taxon>
        <taxon>Bacilli</taxon>
        <taxon>Bacillales</taxon>
        <taxon>Paenibacillaceae</taxon>
        <taxon>Fontibacillus</taxon>
    </lineage>
</organism>
<comment type="pathway">
    <text evidence="2">Carbohydrate biosynthesis; dTDP-L-rhamnose biosynthesis.</text>
</comment>
<dbReference type="InterPro" id="IPR029903">
    <property type="entry name" value="RmlD-like-bd"/>
</dbReference>
<keyword evidence="2" id="KW-0560">Oxidoreductase</keyword>
<keyword evidence="2" id="KW-0521">NADP</keyword>
<accession>A0A369BH25</accession>